<dbReference type="Proteomes" id="UP001431449">
    <property type="component" value="Unassembled WGS sequence"/>
</dbReference>
<comment type="caution">
    <text evidence="1">The sequence shown here is derived from an EMBL/GenBank/DDBJ whole genome shotgun (WGS) entry which is preliminary data.</text>
</comment>
<dbReference type="RefSeq" id="WP_248209165.1">
    <property type="nucleotide sequence ID" value="NZ_JALNMH010000008.1"/>
</dbReference>
<dbReference type="Pfam" id="PF11227">
    <property type="entry name" value="DUF3025"/>
    <property type="match status" value="1"/>
</dbReference>
<dbReference type="EMBL" id="JALNMH010000008">
    <property type="protein sequence ID" value="MCK7594132.1"/>
    <property type="molecule type" value="Genomic_DNA"/>
</dbReference>
<reference evidence="1" key="1">
    <citation type="submission" date="2022-04" db="EMBL/GenBank/DDBJ databases">
        <title>Lysobacter sp. CAU 1642 isolated from sea sand.</title>
        <authorList>
            <person name="Kim W."/>
        </authorList>
    </citation>
    <scope>NUCLEOTIDE SEQUENCE</scope>
    <source>
        <strain evidence="1">CAU 1642</strain>
    </source>
</reference>
<accession>A0ABT0GJC4</accession>
<proteinExistence type="predicted"/>
<sequence length="268" mass="29733">MRFRAPPRDAVPPACFDHPVFADFERWRGLLEGEAWPDCAALESAAAEQGMDLRFVAQSPALLEDGLHYEQRIAAGRGIATREANWHDLLNALIWLRWPSVKRAMNARQAADVARLGNKQRSRGQQALTHFDEAGVLVLLRDRAALDDWDRHAWDRLFPALAAEDVSVVVIGHALLEHALEPGRLLVGKALVVIDPRLDREAAVGRVSAAIACGDLLQDPQEMRPLPLMGLRGWHPRGGDPGFCREAECFQPVRPGRRYPDPLAAPLP</sequence>
<dbReference type="InterPro" id="IPR021390">
    <property type="entry name" value="DUF3025"/>
</dbReference>
<evidence type="ECO:0000313" key="2">
    <source>
        <dbReference type="Proteomes" id="UP001431449"/>
    </source>
</evidence>
<organism evidence="1 2">
    <name type="scientific">Pseudomarimonas salicorniae</name>
    <dbReference type="NCBI Taxonomy" id="2933270"/>
    <lineage>
        <taxon>Bacteria</taxon>
        <taxon>Pseudomonadati</taxon>
        <taxon>Pseudomonadota</taxon>
        <taxon>Gammaproteobacteria</taxon>
        <taxon>Lysobacterales</taxon>
        <taxon>Lysobacteraceae</taxon>
        <taxon>Pseudomarimonas</taxon>
    </lineage>
</organism>
<keyword evidence="2" id="KW-1185">Reference proteome</keyword>
<evidence type="ECO:0000313" key="1">
    <source>
        <dbReference type="EMBL" id="MCK7594132.1"/>
    </source>
</evidence>
<protein>
    <submittedName>
        <fullName evidence="1">DUF3025 domain-containing protein</fullName>
    </submittedName>
</protein>
<name>A0ABT0GJC4_9GAMM</name>
<gene>
    <name evidence="1" type="ORF">M0G41_10660</name>
</gene>